<dbReference type="RefSeq" id="WP_018643586.1">
    <property type="nucleotide sequence ID" value="NZ_VLLA01000008.1"/>
</dbReference>
<keyword evidence="3" id="KW-1185">Reference proteome</keyword>
<feature type="region of interest" description="Disordered" evidence="1">
    <location>
        <begin position="33"/>
        <end position="135"/>
    </location>
</feature>
<evidence type="ECO:0000256" key="1">
    <source>
        <dbReference type="SAM" id="MobiDB-lite"/>
    </source>
</evidence>
<dbReference type="Proteomes" id="UP000316291">
    <property type="component" value="Unassembled WGS sequence"/>
</dbReference>
<dbReference type="EMBL" id="VLLA01000008">
    <property type="protein sequence ID" value="TWI70523.1"/>
    <property type="molecule type" value="Genomic_DNA"/>
</dbReference>
<sequence length="135" mass="14604">MVGGFPQRRPVPAKIAEVPTVAAEDVEFDEDGRLRISKPLAPAPTRPLPSYARPLPPMPTAPKPTLPKVGGLPLVPRRPTAPTVKREGELPPTKAATPATAAVKPPPTPYVRKPPSQYLDPESIPYDPPRNYRGR</sequence>
<accession>A0A562RNR0</accession>
<proteinExistence type="predicted"/>
<reference evidence="2 3" key="1">
    <citation type="journal article" date="2015" name="Stand. Genomic Sci.">
        <title>Genomic Encyclopedia of Bacterial and Archaeal Type Strains, Phase III: the genomes of soil and plant-associated and newly described type strains.</title>
        <authorList>
            <person name="Whitman W.B."/>
            <person name="Woyke T."/>
            <person name="Klenk H.P."/>
            <person name="Zhou Y."/>
            <person name="Lilburn T.G."/>
            <person name="Beck B.J."/>
            <person name="De Vos P."/>
            <person name="Vandamme P."/>
            <person name="Eisen J.A."/>
            <person name="Garrity G."/>
            <person name="Hugenholtz P."/>
            <person name="Kyrpides N.C."/>
        </authorList>
    </citation>
    <scope>NUCLEOTIDE SEQUENCE [LARGE SCALE GENOMIC DNA]</scope>
    <source>
        <strain evidence="2 3">CGMCC 1.10948</strain>
    </source>
</reference>
<dbReference type="AlphaFoldDB" id="A0A562RNR0"/>
<protein>
    <submittedName>
        <fullName evidence="2">Uncharacterized protein</fullName>
    </submittedName>
</protein>
<evidence type="ECO:0000313" key="2">
    <source>
        <dbReference type="EMBL" id="TWI70523.1"/>
    </source>
</evidence>
<dbReference type="OrthoDB" id="9953022at2"/>
<organism evidence="2 3">
    <name type="scientific">Bradyrhizobium huanghuaihaiense</name>
    <dbReference type="NCBI Taxonomy" id="990078"/>
    <lineage>
        <taxon>Bacteria</taxon>
        <taxon>Pseudomonadati</taxon>
        <taxon>Pseudomonadota</taxon>
        <taxon>Alphaproteobacteria</taxon>
        <taxon>Hyphomicrobiales</taxon>
        <taxon>Nitrobacteraceae</taxon>
        <taxon>Bradyrhizobium</taxon>
    </lineage>
</organism>
<comment type="caution">
    <text evidence="2">The sequence shown here is derived from an EMBL/GenBank/DDBJ whole genome shotgun (WGS) entry which is preliminary data.</text>
</comment>
<evidence type="ECO:0000313" key="3">
    <source>
        <dbReference type="Proteomes" id="UP000316291"/>
    </source>
</evidence>
<gene>
    <name evidence="2" type="ORF">IQ16_03696</name>
</gene>
<name>A0A562RNR0_9BRAD</name>
<feature type="compositionally biased region" description="Pro residues" evidence="1">
    <location>
        <begin position="54"/>
        <end position="65"/>
    </location>
</feature>
<feature type="compositionally biased region" description="Low complexity" evidence="1">
    <location>
        <begin position="91"/>
        <end position="103"/>
    </location>
</feature>